<keyword evidence="2" id="KW-0732">Signal</keyword>
<dbReference type="AlphaFoldDB" id="A0A290Z2K6"/>
<feature type="region of interest" description="Disordered" evidence="1">
    <location>
        <begin position="22"/>
        <end position="56"/>
    </location>
</feature>
<organism evidence="3 4">
    <name type="scientific">Actinosynnema pretiosum</name>
    <dbReference type="NCBI Taxonomy" id="42197"/>
    <lineage>
        <taxon>Bacteria</taxon>
        <taxon>Bacillati</taxon>
        <taxon>Actinomycetota</taxon>
        <taxon>Actinomycetes</taxon>
        <taxon>Pseudonocardiales</taxon>
        <taxon>Pseudonocardiaceae</taxon>
        <taxon>Actinosynnema</taxon>
    </lineage>
</organism>
<evidence type="ECO:0000256" key="1">
    <source>
        <dbReference type="SAM" id="MobiDB-lite"/>
    </source>
</evidence>
<evidence type="ECO:0008006" key="5">
    <source>
        <dbReference type="Google" id="ProtNLM"/>
    </source>
</evidence>
<feature type="compositionally biased region" description="Low complexity" evidence="1">
    <location>
        <begin position="22"/>
        <end position="52"/>
    </location>
</feature>
<feature type="chain" id="PRO_5039112208" description="DUF3558 domain-containing protein" evidence="2">
    <location>
        <begin position="21"/>
        <end position="183"/>
    </location>
</feature>
<dbReference type="KEGG" id="apre:CNX65_07965"/>
<reference evidence="3" key="1">
    <citation type="submission" date="2017-09" db="EMBL/GenBank/DDBJ databases">
        <title>Complete Genome Sequence of ansamitocin-producing Bacterium Actinosynnema pretiosum X47.</title>
        <authorList>
            <person name="Cao G."/>
            <person name="Zong G."/>
            <person name="Zhong C."/>
            <person name="Fu J."/>
        </authorList>
    </citation>
    <scope>NUCLEOTIDE SEQUENCE [LARGE SCALE GENOMIC DNA]</scope>
    <source>
        <strain evidence="3">X47</strain>
    </source>
</reference>
<keyword evidence="4" id="KW-1185">Reference proteome</keyword>
<sequence>MTKIRLAAAILAAAALTACSTVEPGNPSAASPQGSASGSTSASKPTSGSAPSDQLSSCEILTEVAAEQDLENIQERTGGAASTDACNAENSKKKLSLGLSIYPTLALADYKPGPTSKISDTTVGTRKAKLVKEAASQLDCVIAIEISPTSRADVFAYSINSLDEACATAETLAKAVEPSLPKG</sequence>
<gene>
    <name evidence="3" type="ORF">CNX65_07965</name>
</gene>
<evidence type="ECO:0000256" key="2">
    <source>
        <dbReference type="SAM" id="SignalP"/>
    </source>
</evidence>
<dbReference type="InterPro" id="IPR024520">
    <property type="entry name" value="DUF3558"/>
</dbReference>
<dbReference type="Pfam" id="PF12079">
    <property type="entry name" value="DUF3558"/>
    <property type="match status" value="1"/>
</dbReference>
<feature type="signal peptide" evidence="2">
    <location>
        <begin position="1"/>
        <end position="20"/>
    </location>
</feature>
<protein>
    <recommendedName>
        <fullName evidence="5">DUF3558 domain-containing protein</fullName>
    </recommendedName>
</protein>
<evidence type="ECO:0000313" key="3">
    <source>
        <dbReference type="EMBL" id="ATE53232.1"/>
    </source>
</evidence>
<dbReference type="Proteomes" id="UP000218505">
    <property type="component" value="Chromosome"/>
</dbReference>
<dbReference type="PROSITE" id="PS51257">
    <property type="entry name" value="PROKAR_LIPOPROTEIN"/>
    <property type="match status" value="1"/>
</dbReference>
<evidence type="ECO:0000313" key="4">
    <source>
        <dbReference type="Proteomes" id="UP000218505"/>
    </source>
</evidence>
<accession>A0A290Z2K6</accession>
<dbReference type="RefSeq" id="WP_096492184.1">
    <property type="nucleotide sequence ID" value="NZ_CP023445.1"/>
</dbReference>
<dbReference type="EMBL" id="CP023445">
    <property type="protein sequence ID" value="ATE53232.1"/>
    <property type="molecule type" value="Genomic_DNA"/>
</dbReference>
<proteinExistence type="predicted"/>
<name>A0A290Z2K6_9PSEU</name>